<dbReference type="RefSeq" id="WP_005966283.1">
    <property type="nucleotide sequence ID" value="NZ_JH815351.1"/>
</dbReference>
<evidence type="ECO:0000256" key="3">
    <source>
        <dbReference type="ARBA" id="ARBA00022806"/>
    </source>
</evidence>
<evidence type="ECO:0000259" key="12">
    <source>
        <dbReference type="PROSITE" id="PS51198"/>
    </source>
</evidence>
<keyword evidence="3 9" id="KW-0347">Helicase</keyword>
<accession>K1GRQ5</accession>
<keyword evidence="5" id="KW-0413">Isomerase</keyword>
<keyword evidence="1 9" id="KW-0547">Nucleotide-binding</keyword>
<dbReference type="AlphaFoldDB" id="K1GRQ5"/>
<evidence type="ECO:0000256" key="10">
    <source>
        <dbReference type="SAM" id="Coils"/>
    </source>
</evidence>
<keyword evidence="11" id="KW-0472">Membrane</keyword>
<evidence type="ECO:0000256" key="4">
    <source>
        <dbReference type="ARBA" id="ARBA00022840"/>
    </source>
</evidence>
<dbReference type="Gene3D" id="3.40.50.300">
    <property type="entry name" value="P-loop containing nucleotide triphosphate hydrolases"/>
    <property type="match status" value="3"/>
</dbReference>
<name>K1GRQ5_9FUSO</name>
<keyword evidence="11" id="KW-1133">Transmembrane helix</keyword>
<organism evidence="13 14">
    <name type="scientific">Fusobacterium periodonticum D10</name>
    <dbReference type="NCBI Taxonomy" id="620833"/>
    <lineage>
        <taxon>Bacteria</taxon>
        <taxon>Fusobacteriati</taxon>
        <taxon>Fusobacteriota</taxon>
        <taxon>Fusobacteriia</taxon>
        <taxon>Fusobacteriales</taxon>
        <taxon>Fusobacteriaceae</taxon>
        <taxon>Fusobacterium</taxon>
    </lineage>
</organism>
<reference evidence="13 14" key="1">
    <citation type="submission" date="2012-05" db="EMBL/GenBank/DDBJ databases">
        <title>The Genome Sequence of Fusobacterium periodontium Oral Taxon 201 Strain D10.</title>
        <authorList>
            <consortium name="The Broad Institute Genome Sequencing Platform"/>
            <consortium name="The Broad Institute Genome Sequencing Center for Infectious Disease"/>
            <person name="Earl A."/>
            <person name="Ward D."/>
            <person name="Feldgarden M."/>
            <person name="Gevers D."/>
            <person name="Strauss J."/>
            <person name="Sibley C."/>
            <person name="White A."/>
            <person name="Ambrose C.E."/>
            <person name="Allen-Vercoe E."/>
            <person name="Walker B."/>
            <person name="Young S.K."/>
            <person name="Zeng Q."/>
            <person name="Gargeya S."/>
            <person name="Fitzgerald M."/>
            <person name="Haas B."/>
            <person name="Abouelleil A."/>
            <person name="Alvarado L."/>
            <person name="Arachchi H.M."/>
            <person name="Berlin A.M."/>
            <person name="Chapman S.B."/>
            <person name="Goldberg J."/>
            <person name="Griggs A."/>
            <person name="Gujja S."/>
            <person name="Hansen M."/>
            <person name="Howarth C."/>
            <person name="Imamovic A."/>
            <person name="Larimer J."/>
            <person name="McCowan C."/>
            <person name="Montmayeur A."/>
            <person name="Murphy C."/>
            <person name="Neiman D."/>
            <person name="Pearson M."/>
            <person name="Priest M."/>
            <person name="Roberts A."/>
            <person name="Saif S."/>
            <person name="Shea T."/>
            <person name="Sisk P."/>
            <person name="Sykes S."/>
            <person name="Wortman J."/>
            <person name="Nusbaum C."/>
            <person name="Birren B."/>
        </authorList>
    </citation>
    <scope>NUCLEOTIDE SEQUENCE [LARGE SCALE GENOMIC DNA]</scope>
    <source>
        <strain evidence="13 14">D10</strain>
    </source>
</reference>
<dbReference type="PATRIC" id="fig|620833.3.peg.633"/>
<dbReference type="EMBL" id="ACIF01000101">
    <property type="protein sequence ID" value="EKA94176.1"/>
    <property type="molecule type" value="Genomic_DNA"/>
</dbReference>
<gene>
    <name evidence="13" type="ORF">FPOG_00670</name>
</gene>
<keyword evidence="2 9" id="KW-0378">Hydrolase</keyword>
<dbReference type="SUPFAM" id="SSF52540">
    <property type="entry name" value="P-loop containing nucleoside triphosphate hydrolases"/>
    <property type="match status" value="1"/>
</dbReference>
<evidence type="ECO:0000313" key="13">
    <source>
        <dbReference type="EMBL" id="EKA94176.1"/>
    </source>
</evidence>
<dbReference type="Pfam" id="PF00580">
    <property type="entry name" value="UvrD-helicase"/>
    <property type="match status" value="2"/>
</dbReference>
<dbReference type="Pfam" id="PF13361">
    <property type="entry name" value="UvrD_C"/>
    <property type="match status" value="1"/>
</dbReference>
<dbReference type="GO" id="GO:0006265">
    <property type="term" value="P:DNA topological change"/>
    <property type="evidence" value="ECO:0007669"/>
    <property type="project" value="InterPro"/>
</dbReference>
<sequence length="1038" mass="123785">MKTENLVIIFLCFIIFILIISLMINKKNKKKKEEKLRKEKAEELERLEKQKKEEILKKERIEKEKNAKEIFKKLTLKIDILNKKYLKLTSLDDYLNEYKVKEYQNEYNEIYETWKSIEEHKDIFLSEYNEYLEKFDVCKLEDSQVKELNEKYVEKELEENKDFLSNVDGKSLDEQQRKAVIIDEDNNLIVAGAGSGKTLTISGKVKYLVERKKIKPEEILLLTFTKAAANEMTERIKNKLKINVDASTFHSLGMRLSSYFEDDKYEVLDNPYKYLNEHSIIKVLLKKEETSNAFIDYINYYTKDNITEVDATFKNKGEFYDFVDNPVPISESLKQILYNSLINFKVLYFYENKKTDEFNFNYCINLFKKTNMNKKIRLMLESLWTNKLTITTSEIEIIKEYIKDKELKYETKEQLYEFLFHVTIPGYDKIFKKITVKSEEERIIANFLYMNGINFKYESKYRDGNYETPKGSYSTIRSYTPDFYLPDYDIYIEHFGVDSDMKAHQYTDIENKKYEDNMKWKREIHELNNTNLIETYSFYHQQGILKEKLEEMLLARGVKFNHISKEEINLIIEVGSGKEETNAFIRLMITFLTLFKSNNYKLSKLEEFRDIAHSYSTFLRDKHLLFFEMFEAILNFYNETLQKKKEIDFSDMINKATDHLDEKKKDEVFQLGLRYKYIIIDEFQDTSVARFKLVKALKDKLNDCKILAVGDDWQSIYRFAGSDISIFTEFEEYFGKTETSFIEKTYRNSQQLVDIAQRFVMSNPNQIKKNLKSDKRLDIPIVYEKTNLKNKDEVVYEILKNISKEYNKKECSVTILARINENLRKLGFSKIFKVENNHKDNKLQISFQKKYNLKNIKLDCKTAHGSKGLEADEVILIDVNDNIVGFPNKIIDDSVLFYVLSNADSYLYGEERRLFYVALTRTRNRTFVLFDENYPSIFIRELFDYEDKTLDEYGENRICKACGSHMIRRKNSTNNEEFYGCYHYPKCDYTEPLDKVYTCPICGSRLLKSKYEKNTYYCNNYKRGNEKSHYKTFIDEED</sequence>
<evidence type="ECO:0000313" key="14">
    <source>
        <dbReference type="Proteomes" id="UP000005809"/>
    </source>
</evidence>
<keyword evidence="4 9" id="KW-0067">ATP-binding</keyword>
<dbReference type="GO" id="GO:0003677">
    <property type="term" value="F:DNA binding"/>
    <property type="evidence" value="ECO:0007669"/>
    <property type="project" value="InterPro"/>
</dbReference>
<dbReference type="HOGENOM" id="CLU_006494_1_0_0"/>
<dbReference type="GO" id="GO:0000725">
    <property type="term" value="P:recombinational repair"/>
    <property type="evidence" value="ECO:0007669"/>
    <property type="project" value="TreeGrafter"/>
</dbReference>
<feature type="coiled-coil region" evidence="10">
    <location>
        <begin position="22"/>
        <end position="64"/>
    </location>
</feature>
<feature type="binding site" evidence="9">
    <location>
        <begin position="191"/>
        <end position="198"/>
    </location>
    <ligand>
        <name>ATP</name>
        <dbReference type="ChEBI" id="CHEBI:30616"/>
    </ligand>
</feature>
<feature type="transmembrane region" description="Helical" evidence="11">
    <location>
        <begin position="6"/>
        <end position="25"/>
    </location>
</feature>
<keyword evidence="11" id="KW-0812">Transmembrane</keyword>
<evidence type="ECO:0000256" key="7">
    <source>
        <dbReference type="ARBA" id="ARBA00034808"/>
    </source>
</evidence>
<dbReference type="Proteomes" id="UP000005809">
    <property type="component" value="Unassembled WGS sequence"/>
</dbReference>
<feature type="domain" description="UvrD-like helicase ATP-binding" evidence="12">
    <location>
        <begin position="170"/>
        <end position="749"/>
    </location>
</feature>
<dbReference type="GO" id="GO:0005829">
    <property type="term" value="C:cytosol"/>
    <property type="evidence" value="ECO:0007669"/>
    <property type="project" value="TreeGrafter"/>
</dbReference>
<dbReference type="InterPro" id="IPR014016">
    <property type="entry name" value="UvrD-like_ATP-bd"/>
</dbReference>
<evidence type="ECO:0000256" key="11">
    <source>
        <dbReference type="SAM" id="Phobius"/>
    </source>
</evidence>
<dbReference type="Pfam" id="PF01396">
    <property type="entry name" value="Zn_ribbon_Top1"/>
    <property type="match status" value="2"/>
</dbReference>
<evidence type="ECO:0000256" key="9">
    <source>
        <dbReference type="PROSITE-ProRule" id="PRU00560"/>
    </source>
</evidence>
<dbReference type="GO" id="GO:0003916">
    <property type="term" value="F:DNA topoisomerase activity"/>
    <property type="evidence" value="ECO:0007669"/>
    <property type="project" value="InterPro"/>
</dbReference>
<dbReference type="GO" id="GO:0005524">
    <property type="term" value="F:ATP binding"/>
    <property type="evidence" value="ECO:0007669"/>
    <property type="project" value="UniProtKB-UniRule"/>
</dbReference>
<dbReference type="PANTHER" id="PTHR11070">
    <property type="entry name" value="UVRD / RECB / PCRA DNA HELICASE FAMILY MEMBER"/>
    <property type="match status" value="1"/>
</dbReference>
<dbReference type="InterPro" id="IPR014017">
    <property type="entry name" value="DNA_helicase_UvrD-like_C"/>
</dbReference>
<comment type="caution">
    <text evidence="13">The sequence shown here is derived from an EMBL/GenBank/DDBJ whole genome shotgun (WGS) entry which is preliminary data.</text>
</comment>
<dbReference type="PROSITE" id="PS51198">
    <property type="entry name" value="UVRD_HELICASE_ATP_BIND"/>
    <property type="match status" value="1"/>
</dbReference>
<evidence type="ECO:0000256" key="1">
    <source>
        <dbReference type="ARBA" id="ARBA00022741"/>
    </source>
</evidence>
<evidence type="ECO:0000256" key="6">
    <source>
        <dbReference type="ARBA" id="ARBA00034617"/>
    </source>
</evidence>
<evidence type="ECO:0000256" key="2">
    <source>
        <dbReference type="ARBA" id="ARBA00022801"/>
    </source>
</evidence>
<evidence type="ECO:0000256" key="8">
    <source>
        <dbReference type="ARBA" id="ARBA00048988"/>
    </source>
</evidence>
<protein>
    <recommendedName>
        <fullName evidence="7">DNA 3'-5' helicase</fullName>
        <ecNumber evidence="7">5.6.2.4</ecNumber>
    </recommendedName>
</protein>
<dbReference type="Gene3D" id="3.30.65.10">
    <property type="entry name" value="Bacterial Topoisomerase I, domain 1"/>
    <property type="match status" value="1"/>
</dbReference>
<comment type="catalytic activity">
    <reaction evidence="6">
        <text>Couples ATP hydrolysis with the unwinding of duplex DNA by translocating in the 3'-5' direction.</text>
        <dbReference type="EC" id="5.6.2.4"/>
    </reaction>
</comment>
<dbReference type="InterPro" id="IPR013498">
    <property type="entry name" value="Topo_IA_Znf"/>
</dbReference>
<dbReference type="InterPro" id="IPR027417">
    <property type="entry name" value="P-loop_NTPase"/>
</dbReference>
<dbReference type="EC" id="5.6.2.4" evidence="7"/>
<comment type="catalytic activity">
    <reaction evidence="8">
        <text>ATP + H2O = ADP + phosphate + H(+)</text>
        <dbReference type="Rhea" id="RHEA:13065"/>
        <dbReference type="ChEBI" id="CHEBI:15377"/>
        <dbReference type="ChEBI" id="CHEBI:15378"/>
        <dbReference type="ChEBI" id="CHEBI:30616"/>
        <dbReference type="ChEBI" id="CHEBI:43474"/>
        <dbReference type="ChEBI" id="CHEBI:456216"/>
        <dbReference type="EC" id="5.6.2.4"/>
    </reaction>
</comment>
<keyword evidence="10" id="KW-0175">Coiled coil</keyword>
<evidence type="ECO:0000256" key="5">
    <source>
        <dbReference type="ARBA" id="ARBA00023235"/>
    </source>
</evidence>
<proteinExistence type="predicted"/>
<dbReference type="InterPro" id="IPR000212">
    <property type="entry name" value="DNA_helicase_UvrD/REP"/>
</dbReference>
<dbReference type="PANTHER" id="PTHR11070:SF63">
    <property type="entry name" value="DNA HELICASE IV"/>
    <property type="match status" value="1"/>
</dbReference>
<dbReference type="GO" id="GO:0005694">
    <property type="term" value="C:chromosome"/>
    <property type="evidence" value="ECO:0007669"/>
    <property type="project" value="InterPro"/>
</dbReference>
<dbReference type="GO" id="GO:0016887">
    <property type="term" value="F:ATP hydrolysis activity"/>
    <property type="evidence" value="ECO:0007669"/>
    <property type="project" value="RHEA"/>
</dbReference>
<dbReference type="GO" id="GO:0043138">
    <property type="term" value="F:3'-5' DNA helicase activity"/>
    <property type="evidence" value="ECO:0007669"/>
    <property type="project" value="UniProtKB-EC"/>
</dbReference>